<organism evidence="2 3">
    <name type="scientific">Frankliniella fusca</name>
    <dbReference type="NCBI Taxonomy" id="407009"/>
    <lineage>
        <taxon>Eukaryota</taxon>
        <taxon>Metazoa</taxon>
        <taxon>Ecdysozoa</taxon>
        <taxon>Arthropoda</taxon>
        <taxon>Hexapoda</taxon>
        <taxon>Insecta</taxon>
        <taxon>Pterygota</taxon>
        <taxon>Neoptera</taxon>
        <taxon>Paraneoptera</taxon>
        <taxon>Thysanoptera</taxon>
        <taxon>Terebrantia</taxon>
        <taxon>Thripoidea</taxon>
        <taxon>Thripidae</taxon>
        <taxon>Frankliniella</taxon>
    </lineage>
</organism>
<protein>
    <submittedName>
        <fullName evidence="2">Splicing factor 3B subunit 1</fullName>
    </submittedName>
</protein>
<proteinExistence type="predicted"/>
<name>A0AAE1I5I6_9NEOP</name>
<sequence length="99" mass="10110">MEGVSVSGLLWFGVAANVLVSAMTGASPVASPLAQDAAAPSPLGLLTGFANPMLAMQDPAAGGPPCASRWAGRGVPRTHQVSISIGQYFDESSYDMCRD</sequence>
<reference evidence="2" key="1">
    <citation type="submission" date="2021-07" db="EMBL/GenBank/DDBJ databases">
        <authorList>
            <person name="Catto M.A."/>
            <person name="Jacobson A."/>
            <person name="Kennedy G."/>
            <person name="Labadie P."/>
            <person name="Hunt B.G."/>
            <person name="Srinivasan R."/>
        </authorList>
    </citation>
    <scope>NUCLEOTIDE SEQUENCE</scope>
    <source>
        <strain evidence="2">PL_HMW_Pooled</strain>
        <tissue evidence="2">Head</tissue>
    </source>
</reference>
<evidence type="ECO:0000313" key="2">
    <source>
        <dbReference type="EMBL" id="KAK3932386.1"/>
    </source>
</evidence>
<accession>A0AAE1I5I6</accession>
<keyword evidence="1" id="KW-0732">Signal</keyword>
<dbReference type="Proteomes" id="UP001219518">
    <property type="component" value="Unassembled WGS sequence"/>
</dbReference>
<evidence type="ECO:0000256" key="1">
    <source>
        <dbReference type="SAM" id="SignalP"/>
    </source>
</evidence>
<keyword evidence="3" id="KW-1185">Reference proteome</keyword>
<gene>
    <name evidence="2" type="ORF">KUF71_012563</name>
</gene>
<dbReference type="EMBL" id="JAHWGI010001436">
    <property type="protein sequence ID" value="KAK3932386.1"/>
    <property type="molecule type" value="Genomic_DNA"/>
</dbReference>
<dbReference type="AlphaFoldDB" id="A0AAE1I5I6"/>
<feature type="chain" id="PRO_5042126663" evidence="1">
    <location>
        <begin position="17"/>
        <end position="99"/>
    </location>
</feature>
<evidence type="ECO:0000313" key="3">
    <source>
        <dbReference type="Proteomes" id="UP001219518"/>
    </source>
</evidence>
<comment type="caution">
    <text evidence="2">The sequence shown here is derived from an EMBL/GenBank/DDBJ whole genome shotgun (WGS) entry which is preliminary data.</text>
</comment>
<reference evidence="2" key="2">
    <citation type="journal article" date="2023" name="BMC Genomics">
        <title>Pest status, molecular evolution, and epigenetic factors derived from the genome assembly of Frankliniella fusca, a thysanopteran phytovirus vector.</title>
        <authorList>
            <person name="Catto M.A."/>
            <person name="Labadie P.E."/>
            <person name="Jacobson A.L."/>
            <person name="Kennedy G.G."/>
            <person name="Srinivasan R."/>
            <person name="Hunt B.G."/>
        </authorList>
    </citation>
    <scope>NUCLEOTIDE SEQUENCE</scope>
    <source>
        <strain evidence="2">PL_HMW_Pooled</strain>
    </source>
</reference>
<feature type="signal peptide" evidence="1">
    <location>
        <begin position="1"/>
        <end position="16"/>
    </location>
</feature>